<comment type="caution">
    <text evidence="1">The sequence shown here is derived from an EMBL/GenBank/DDBJ whole genome shotgun (WGS) entry which is preliminary data.</text>
</comment>
<evidence type="ECO:0000313" key="2">
    <source>
        <dbReference type="Proteomes" id="UP000006034"/>
    </source>
</evidence>
<keyword evidence="2" id="KW-1185">Reference proteome</keyword>
<gene>
    <name evidence="1" type="ORF">HMPREF0179_05194</name>
</gene>
<sequence>MKSILFIILLVGWVVWGFRWMIGKNRRSVPS</sequence>
<dbReference type="STRING" id="563192.HMPREF0179_05194"/>
<dbReference type="Proteomes" id="UP000006034">
    <property type="component" value="Unassembled WGS sequence"/>
</dbReference>
<protein>
    <submittedName>
        <fullName evidence="1">Uncharacterized protein</fullName>
    </submittedName>
</protein>
<dbReference type="EMBL" id="ADCP02000001">
    <property type="protein sequence ID" value="EPC05911.1"/>
    <property type="molecule type" value="Genomic_DNA"/>
</dbReference>
<proteinExistence type="predicted"/>
<dbReference type="AlphaFoldDB" id="S2KX95"/>
<reference evidence="1 2" key="2">
    <citation type="submission" date="2013-04" db="EMBL/GenBank/DDBJ databases">
        <title>The Genome Sequence of Bilophila wadsworthia 3_1_6.</title>
        <authorList>
            <consortium name="The Broad Institute Genomics Platform"/>
            <person name="Earl A."/>
            <person name="Ward D."/>
            <person name="Feldgarden M."/>
            <person name="Gevers D."/>
            <person name="Sibley C."/>
            <person name="Strauss J."/>
            <person name="Allen-Vercoe E."/>
            <person name="Walker B."/>
            <person name="Young S."/>
            <person name="Zeng Q."/>
            <person name="Gargeya S."/>
            <person name="Fitzgerald M."/>
            <person name="Haas B."/>
            <person name="Abouelleil A."/>
            <person name="Allen A.W."/>
            <person name="Alvarado L."/>
            <person name="Arachchi H.M."/>
            <person name="Berlin A.M."/>
            <person name="Chapman S.B."/>
            <person name="Gainer-Dewar J."/>
            <person name="Goldberg J."/>
            <person name="Griggs A."/>
            <person name="Gujja S."/>
            <person name="Hansen M."/>
            <person name="Howarth C."/>
            <person name="Imamovic A."/>
            <person name="Ireland A."/>
            <person name="Larimer J."/>
            <person name="McCowan C."/>
            <person name="Murphy C."/>
            <person name="Pearson M."/>
            <person name="Poon T.W."/>
            <person name="Priest M."/>
            <person name="Roberts A."/>
            <person name="Saif S."/>
            <person name="Shea T."/>
            <person name="Sisk P."/>
            <person name="Sykes S."/>
            <person name="Wortman J."/>
            <person name="Nusbaum C."/>
            <person name="Birren B."/>
        </authorList>
    </citation>
    <scope>NUCLEOTIDE SEQUENCE [LARGE SCALE GENOMIC DNA]</scope>
    <source>
        <strain evidence="1 2">3_1_6</strain>
    </source>
</reference>
<organism evidence="1 2">
    <name type="scientific">Bilophila wadsworthia (strain 3_1_6)</name>
    <dbReference type="NCBI Taxonomy" id="563192"/>
    <lineage>
        <taxon>Bacteria</taxon>
        <taxon>Pseudomonadati</taxon>
        <taxon>Thermodesulfobacteriota</taxon>
        <taxon>Desulfovibrionia</taxon>
        <taxon>Desulfovibrionales</taxon>
        <taxon>Desulfovibrionaceae</taxon>
        <taxon>Bilophila</taxon>
    </lineage>
</organism>
<name>S2KX95_BILW3</name>
<evidence type="ECO:0000313" key="1">
    <source>
        <dbReference type="EMBL" id="EPC05911.1"/>
    </source>
</evidence>
<accession>S2KX95</accession>
<dbReference type="HOGENOM" id="CLU_3395317_0_0_7"/>
<reference evidence="1 2" key="1">
    <citation type="submission" date="2010-10" db="EMBL/GenBank/DDBJ databases">
        <authorList>
            <consortium name="The Broad Institute Genome Sequencing Platform"/>
            <person name="Ward D."/>
            <person name="Earl A."/>
            <person name="Feldgarden M."/>
            <person name="Young S.K."/>
            <person name="Gargeya S."/>
            <person name="Zeng Q."/>
            <person name="Alvarado L."/>
            <person name="Berlin A."/>
            <person name="Bochicchio J."/>
            <person name="Chapman S.B."/>
            <person name="Chen Z."/>
            <person name="Freedman E."/>
            <person name="Gellesch M."/>
            <person name="Goldberg J."/>
            <person name="Griggs A."/>
            <person name="Gujja S."/>
            <person name="Heilman E."/>
            <person name="Heiman D."/>
            <person name="Howarth C."/>
            <person name="Mehta T."/>
            <person name="Neiman D."/>
            <person name="Pearson M."/>
            <person name="Roberts A."/>
            <person name="Saif S."/>
            <person name="Shea T."/>
            <person name="Shenoy N."/>
            <person name="Sisk P."/>
            <person name="Stolte C."/>
            <person name="Sykes S."/>
            <person name="White J."/>
            <person name="Yandava C."/>
            <person name="Allen-Vercoe E."/>
            <person name="Sibley C."/>
            <person name="Ambrose C.E."/>
            <person name="Strauss J."/>
            <person name="Daigneault M."/>
            <person name="Haas B."/>
            <person name="Nusbaum C."/>
            <person name="Birren B."/>
        </authorList>
    </citation>
    <scope>NUCLEOTIDE SEQUENCE [LARGE SCALE GENOMIC DNA]</scope>
    <source>
        <strain evidence="1 2">3_1_6</strain>
    </source>
</reference>